<reference evidence="2" key="1">
    <citation type="journal article" date="2018" name="PLoS Negl. Trop. Dis.">
        <title>Sialome diversity of ticks revealed by RNAseq of single tick salivary glands.</title>
        <authorList>
            <person name="Perner J."/>
            <person name="Kropackova S."/>
            <person name="Kopacek P."/>
            <person name="Ribeiro J.M."/>
        </authorList>
    </citation>
    <scope>NUCLEOTIDE SEQUENCE</scope>
    <source>
        <strain evidence="2">Siblings of single egg batch collected in Ceske Budejovice</strain>
        <tissue evidence="2">Salivary glands</tissue>
    </source>
</reference>
<proteinExistence type="predicted"/>
<protein>
    <submittedName>
        <fullName evidence="2">Putative secreted protein</fullName>
    </submittedName>
</protein>
<accession>A0A147BPR4</accession>
<dbReference type="EMBL" id="GEGO01002660">
    <property type="protein sequence ID" value="JAR92744.1"/>
    <property type="molecule type" value="Transcribed_RNA"/>
</dbReference>
<evidence type="ECO:0000256" key="1">
    <source>
        <dbReference type="SAM" id="MobiDB-lite"/>
    </source>
</evidence>
<organism evidence="2">
    <name type="scientific">Ixodes ricinus</name>
    <name type="common">Common tick</name>
    <name type="synonym">Acarus ricinus</name>
    <dbReference type="NCBI Taxonomy" id="34613"/>
    <lineage>
        <taxon>Eukaryota</taxon>
        <taxon>Metazoa</taxon>
        <taxon>Ecdysozoa</taxon>
        <taxon>Arthropoda</taxon>
        <taxon>Chelicerata</taxon>
        <taxon>Arachnida</taxon>
        <taxon>Acari</taxon>
        <taxon>Parasitiformes</taxon>
        <taxon>Ixodida</taxon>
        <taxon>Ixodoidea</taxon>
        <taxon>Ixodidae</taxon>
        <taxon>Ixodinae</taxon>
        <taxon>Ixodes</taxon>
    </lineage>
</organism>
<feature type="compositionally biased region" description="Low complexity" evidence="1">
    <location>
        <begin position="71"/>
        <end position="82"/>
    </location>
</feature>
<name>A0A147BPR4_IXORI</name>
<feature type="region of interest" description="Disordered" evidence="1">
    <location>
        <begin position="55"/>
        <end position="85"/>
    </location>
</feature>
<evidence type="ECO:0000313" key="2">
    <source>
        <dbReference type="EMBL" id="JAR92744.1"/>
    </source>
</evidence>
<dbReference type="AlphaFoldDB" id="A0A147BPR4"/>
<sequence>MARRAAWCQSSTCWIRRCCLSAVVPAFAGATATTGWCRTVSRATYSFSAPGARAGASGPFRTSHGGPLCASTSGRSSPTPRRINGRMTRTSSISRIGMGRPIAWMPVTMATSAAL</sequence>